<dbReference type="Pfam" id="PF03166">
    <property type="entry name" value="MH2"/>
    <property type="match status" value="1"/>
</dbReference>
<evidence type="ECO:0000256" key="3">
    <source>
        <dbReference type="ARBA" id="ARBA00022833"/>
    </source>
</evidence>
<feature type="region of interest" description="Disordered" evidence="8">
    <location>
        <begin position="102"/>
        <end position="130"/>
    </location>
</feature>
<keyword evidence="11" id="KW-1185">Reference proteome</keyword>
<evidence type="ECO:0000256" key="6">
    <source>
        <dbReference type="ARBA" id="ARBA00023242"/>
    </source>
</evidence>
<proteinExistence type="inferred from homology"/>
<evidence type="ECO:0000256" key="5">
    <source>
        <dbReference type="ARBA" id="ARBA00023163"/>
    </source>
</evidence>
<dbReference type="GO" id="GO:0006357">
    <property type="term" value="P:regulation of transcription by RNA polymerase II"/>
    <property type="evidence" value="ECO:0007669"/>
    <property type="project" value="TreeGrafter"/>
</dbReference>
<feature type="region of interest" description="Disordered" evidence="8">
    <location>
        <begin position="193"/>
        <end position="213"/>
    </location>
</feature>
<evidence type="ECO:0000256" key="2">
    <source>
        <dbReference type="ARBA" id="ARBA00022723"/>
    </source>
</evidence>
<dbReference type="InterPro" id="IPR013019">
    <property type="entry name" value="MAD_homology_MH1"/>
</dbReference>
<dbReference type="InterPro" id="IPR017855">
    <property type="entry name" value="SMAD-like_dom_sf"/>
</dbReference>
<dbReference type="GO" id="GO:0046872">
    <property type="term" value="F:metal ion binding"/>
    <property type="evidence" value="ECO:0007669"/>
    <property type="project" value="UniProtKB-KW"/>
</dbReference>
<dbReference type="InterPro" id="IPR013790">
    <property type="entry name" value="Dwarfin"/>
</dbReference>
<evidence type="ECO:0000259" key="9">
    <source>
        <dbReference type="PROSITE" id="PS51075"/>
    </source>
</evidence>
<comment type="subcellular location">
    <subcellularLocation>
        <location evidence="7">Cytoplasm</location>
    </subcellularLocation>
    <subcellularLocation>
        <location evidence="7">Nucleus</location>
    </subcellularLocation>
</comment>
<dbReference type="SUPFAM" id="SSF49879">
    <property type="entry name" value="SMAD/FHA domain"/>
    <property type="match status" value="1"/>
</dbReference>
<dbReference type="AlphaFoldDB" id="A0AB40AAA6"/>
<dbReference type="InterPro" id="IPR008984">
    <property type="entry name" value="SMAD_FHA_dom_sf"/>
</dbReference>
<dbReference type="SUPFAM" id="SSF56366">
    <property type="entry name" value="SMAD MH1 domain"/>
    <property type="match status" value="1"/>
</dbReference>
<dbReference type="PANTHER" id="PTHR13703:SF54">
    <property type="entry name" value="MOTHERS AGAINST DECAPENTAPLEGIC HOMOLOG"/>
    <property type="match status" value="1"/>
</dbReference>
<dbReference type="Gene3D" id="2.60.200.10">
    <property type="match status" value="1"/>
</dbReference>
<feature type="region of interest" description="Disordered" evidence="8">
    <location>
        <begin position="337"/>
        <end position="368"/>
    </location>
</feature>
<name>A0AB40AAA6_DROSZ</name>
<feature type="compositionally biased region" description="Low complexity" evidence="8">
    <location>
        <begin position="194"/>
        <end position="209"/>
    </location>
</feature>
<feature type="compositionally biased region" description="Pro residues" evidence="8">
    <location>
        <begin position="32"/>
        <end position="41"/>
    </location>
</feature>
<dbReference type="SMART" id="SM00523">
    <property type="entry name" value="DWA"/>
    <property type="match status" value="1"/>
</dbReference>
<dbReference type="GO" id="GO:0071144">
    <property type="term" value="C:heteromeric SMAD protein complex"/>
    <property type="evidence" value="ECO:0007669"/>
    <property type="project" value="TreeGrafter"/>
</dbReference>
<keyword evidence="4 7" id="KW-0805">Transcription regulation</keyword>
<dbReference type="PROSITE" id="PS51076">
    <property type="entry name" value="MH2"/>
    <property type="match status" value="1"/>
</dbReference>
<accession>A0AB40AAA6</accession>
<dbReference type="GO" id="GO:0060395">
    <property type="term" value="P:SMAD protein signal transduction"/>
    <property type="evidence" value="ECO:0007669"/>
    <property type="project" value="TreeGrafter"/>
</dbReference>
<dbReference type="GO" id="GO:0051239">
    <property type="term" value="P:regulation of multicellular organismal process"/>
    <property type="evidence" value="ECO:0007669"/>
    <property type="project" value="UniProtKB-ARBA"/>
</dbReference>
<dbReference type="Gene3D" id="3.90.520.10">
    <property type="entry name" value="SMAD MH1 domain"/>
    <property type="match status" value="1"/>
</dbReference>
<evidence type="ECO:0000259" key="10">
    <source>
        <dbReference type="PROSITE" id="PS51076"/>
    </source>
</evidence>
<evidence type="ECO:0000313" key="12">
    <source>
        <dbReference type="RefSeq" id="XP_036674687.3"/>
    </source>
</evidence>
<dbReference type="GO" id="GO:0030154">
    <property type="term" value="P:cell differentiation"/>
    <property type="evidence" value="ECO:0007669"/>
    <property type="project" value="TreeGrafter"/>
</dbReference>
<evidence type="ECO:0000256" key="8">
    <source>
        <dbReference type="SAM" id="MobiDB-lite"/>
    </source>
</evidence>
<dbReference type="GO" id="GO:0050793">
    <property type="term" value="P:regulation of developmental process"/>
    <property type="evidence" value="ECO:0007669"/>
    <property type="project" value="UniProtKB-ARBA"/>
</dbReference>
<dbReference type="PANTHER" id="PTHR13703">
    <property type="entry name" value="SMAD"/>
    <property type="match status" value="1"/>
</dbReference>
<feature type="domain" description="MH2" evidence="10">
    <location>
        <begin position="404"/>
        <end position="573"/>
    </location>
</feature>
<keyword evidence="7" id="KW-0963">Cytoplasm</keyword>
<dbReference type="SMART" id="SM00524">
    <property type="entry name" value="DWB"/>
    <property type="match status" value="1"/>
</dbReference>
<evidence type="ECO:0000256" key="1">
    <source>
        <dbReference type="ARBA" id="ARBA00005545"/>
    </source>
</evidence>
<dbReference type="GeneID" id="108018281"/>
<feature type="compositionally biased region" description="Pro residues" evidence="8">
    <location>
        <begin position="120"/>
        <end position="129"/>
    </location>
</feature>
<dbReference type="GO" id="GO:0005737">
    <property type="term" value="C:cytoplasm"/>
    <property type="evidence" value="ECO:0007669"/>
    <property type="project" value="UniProtKB-SubCell"/>
</dbReference>
<feature type="region of interest" description="Disordered" evidence="8">
    <location>
        <begin position="23"/>
        <end position="50"/>
    </location>
</feature>
<dbReference type="GO" id="GO:0009791">
    <property type="term" value="P:post-embryonic development"/>
    <property type="evidence" value="ECO:0007669"/>
    <property type="project" value="UniProtKB-ARBA"/>
</dbReference>
<dbReference type="Proteomes" id="UP001652628">
    <property type="component" value="Chromosome 3"/>
</dbReference>
<dbReference type="InterPro" id="IPR001132">
    <property type="entry name" value="SMAD_dom_Dwarfin-type"/>
</dbReference>
<reference evidence="12" key="1">
    <citation type="submission" date="2025-08" db="UniProtKB">
        <authorList>
            <consortium name="RefSeq"/>
        </authorList>
    </citation>
    <scope>IDENTIFICATION</scope>
</reference>
<organism evidence="11 12">
    <name type="scientific">Drosophila suzukii</name>
    <name type="common">Spotted-wing drosophila fruit fly</name>
    <dbReference type="NCBI Taxonomy" id="28584"/>
    <lineage>
        <taxon>Eukaryota</taxon>
        <taxon>Metazoa</taxon>
        <taxon>Ecdysozoa</taxon>
        <taxon>Arthropoda</taxon>
        <taxon>Hexapoda</taxon>
        <taxon>Insecta</taxon>
        <taxon>Pterygota</taxon>
        <taxon>Neoptera</taxon>
        <taxon>Endopterygota</taxon>
        <taxon>Diptera</taxon>
        <taxon>Brachycera</taxon>
        <taxon>Muscomorpha</taxon>
        <taxon>Ephydroidea</taxon>
        <taxon>Drosophilidae</taxon>
        <taxon>Drosophila</taxon>
        <taxon>Sophophora</taxon>
    </lineage>
</organism>
<dbReference type="Pfam" id="PF03165">
    <property type="entry name" value="MH1"/>
    <property type="match status" value="1"/>
</dbReference>
<dbReference type="GO" id="GO:0140416">
    <property type="term" value="F:transcription regulator inhibitor activity"/>
    <property type="evidence" value="ECO:0007669"/>
    <property type="project" value="TreeGrafter"/>
</dbReference>
<evidence type="ECO:0000256" key="7">
    <source>
        <dbReference type="RuleBase" id="RU361195"/>
    </source>
</evidence>
<comment type="similarity">
    <text evidence="1 7">Belongs to the dwarfin/SMAD family.</text>
</comment>
<dbReference type="RefSeq" id="XP_036674687.3">
    <property type="nucleotide sequence ID" value="XM_036818792.3"/>
</dbReference>
<dbReference type="InterPro" id="IPR003619">
    <property type="entry name" value="MAD_homology1_Dwarfin-type"/>
</dbReference>
<keyword evidence="3" id="KW-0862">Zinc</keyword>
<dbReference type="GO" id="GO:0009653">
    <property type="term" value="P:anatomical structure morphogenesis"/>
    <property type="evidence" value="ECO:0007669"/>
    <property type="project" value="TreeGrafter"/>
</dbReference>
<dbReference type="InterPro" id="IPR036578">
    <property type="entry name" value="SMAD_MH1_sf"/>
</dbReference>
<feature type="domain" description="MH1" evidence="9">
    <location>
        <begin position="203"/>
        <end position="337"/>
    </location>
</feature>
<evidence type="ECO:0000313" key="11">
    <source>
        <dbReference type="Proteomes" id="UP001652628"/>
    </source>
</evidence>
<keyword evidence="5 7" id="KW-0804">Transcription</keyword>
<dbReference type="GO" id="GO:0070411">
    <property type="term" value="F:I-SMAD binding"/>
    <property type="evidence" value="ECO:0007669"/>
    <property type="project" value="TreeGrafter"/>
</dbReference>
<dbReference type="PROSITE" id="PS51075">
    <property type="entry name" value="MH1"/>
    <property type="match status" value="1"/>
</dbReference>
<gene>
    <name evidence="12" type="primary">Dad</name>
</gene>
<evidence type="ECO:0000256" key="4">
    <source>
        <dbReference type="ARBA" id="ARBA00023015"/>
    </source>
</evidence>
<keyword evidence="6 7" id="KW-0539">Nucleus</keyword>
<sequence length="573" mass="63873">MIFPSEKKKELWRYALRNSLGPCDGAPAVPAVQPPRPPPPPHRPRPHLCSGYSCDEEEEDSLAMRQQTPPPPYSSMSCAMDCSGSNSGSYCHSLSLSHHHNNNNNNSHPYRRLPNHKDPLPPQPPPPPLASDRCCTAPGCSCASSCDDMLIDGSDQERSRERERNPIQVQQVDRRMLSATSFATMFRNCCGGASESTTSGSTPTIPVTTAHQPQNQVQNVKRIREEFDALMKQLKRKQMAELLLAIKSRVDPPTRTQRDAGVTGASTAPTYLQCILIPSATQADREQHVTASRLFFWAGLRSGEELKRLPVCPAAFDSIYTCCNPLHWFRILHQPDSEAQPPPYQRSKMQRLRDADSEEDSQNDANSAALSTWSAQSSSISCIFKTPLLESFTTDGKDHNSKVWCQIAYWEMAHRVGEFFNARTKAVNIYTDGIVGSEGDSMCLRDLAPAGKQVQSEQVQTTRQKVGLGVTLSLENGDVWIYNRGNTPVFVDSPTLAENMDRVCKVMPGYCLKAFETIRAQSLSMEQQGNHHMGPVDYFSIKISFAKGWGPAYKRQDIMGCPCWLEVHFSHLR</sequence>
<dbReference type="CDD" id="cd10489">
    <property type="entry name" value="MH1_SMAD_6_7"/>
    <property type="match status" value="1"/>
</dbReference>
<protein>
    <recommendedName>
        <fullName evidence="7">Mothers against decapentaplegic homolog</fullName>
        <shortName evidence="7">MAD homolog</shortName>
        <shortName evidence="7">Mothers against DPP homolog</shortName>
    </recommendedName>
    <alternativeName>
        <fullName evidence="7">SMAD family member</fullName>
    </alternativeName>
</protein>
<keyword evidence="2" id="KW-0479">Metal-binding</keyword>